<dbReference type="EMBL" id="SDMP01000013">
    <property type="protein sequence ID" value="RYR21877.1"/>
    <property type="molecule type" value="Genomic_DNA"/>
</dbReference>
<accession>A0A445A615</accession>
<dbReference type="AlphaFoldDB" id="A0A445A615"/>
<evidence type="ECO:0000313" key="2">
    <source>
        <dbReference type="Proteomes" id="UP000289738"/>
    </source>
</evidence>
<evidence type="ECO:0000313" key="1">
    <source>
        <dbReference type="EMBL" id="RYR21877.1"/>
    </source>
</evidence>
<organism evidence="1 2">
    <name type="scientific">Arachis hypogaea</name>
    <name type="common">Peanut</name>
    <dbReference type="NCBI Taxonomy" id="3818"/>
    <lineage>
        <taxon>Eukaryota</taxon>
        <taxon>Viridiplantae</taxon>
        <taxon>Streptophyta</taxon>
        <taxon>Embryophyta</taxon>
        <taxon>Tracheophyta</taxon>
        <taxon>Spermatophyta</taxon>
        <taxon>Magnoliopsida</taxon>
        <taxon>eudicotyledons</taxon>
        <taxon>Gunneridae</taxon>
        <taxon>Pentapetalae</taxon>
        <taxon>rosids</taxon>
        <taxon>fabids</taxon>
        <taxon>Fabales</taxon>
        <taxon>Fabaceae</taxon>
        <taxon>Papilionoideae</taxon>
        <taxon>50 kb inversion clade</taxon>
        <taxon>dalbergioids sensu lato</taxon>
        <taxon>Dalbergieae</taxon>
        <taxon>Pterocarpus clade</taxon>
        <taxon>Arachis</taxon>
    </lineage>
</organism>
<proteinExistence type="predicted"/>
<protein>
    <submittedName>
        <fullName evidence="1">Uncharacterized protein</fullName>
    </submittedName>
</protein>
<dbReference type="Proteomes" id="UP000289738">
    <property type="component" value="Chromosome B03"/>
</dbReference>
<sequence>MPSMVIGRVVQMMWQRVVSAVQSIHKTSREKSLQRRRMLMLPTRSLLN</sequence>
<gene>
    <name evidence="1" type="ORF">Ahy_B03g067179</name>
</gene>
<name>A0A445A615_ARAHY</name>
<comment type="caution">
    <text evidence="1">The sequence shown here is derived from an EMBL/GenBank/DDBJ whole genome shotgun (WGS) entry which is preliminary data.</text>
</comment>
<reference evidence="1 2" key="1">
    <citation type="submission" date="2019-01" db="EMBL/GenBank/DDBJ databases">
        <title>Sequencing of cultivated peanut Arachis hypogaea provides insights into genome evolution and oil improvement.</title>
        <authorList>
            <person name="Chen X."/>
        </authorList>
    </citation>
    <scope>NUCLEOTIDE SEQUENCE [LARGE SCALE GENOMIC DNA]</scope>
    <source>
        <strain evidence="2">cv. Fuhuasheng</strain>
        <tissue evidence="1">Leaves</tissue>
    </source>
</reference>
<keyword evidence="2" id="KW-1185">Reference proteome</keyword>